<dbReference type="InterPro" id="IPR023408">
    <property type="entry name" value="MscS_beta-dom_sf"/>
</dbReference>
<dbReference type="Proteomes" id="UP000190667">
    <property type="component" value="Unassembled WGS sequence"/>
</dbReference>
<dbReference type="GO" id="GO:0071470">
    <property type="term" value="P:cellular response to osmotic stress"/>
    <property type="evidence" value="ECO:0007669"/>
    <property type="project" value="InterPro"/>
</dbReference>
<feature type="transmembrane region" description="Helical" evidence="5">
    <location>
        <begin position="96"/>
        <end position="116"/>
    </location>
</feature>
<dbReference type="STRING" id="1926881.BTJ39_02305"/>
<gene>
    <name evidence="7" type="ORF">BTJ39_02305</name>
</gene>
<keyword evidence="8" id="KW-1185">Reference proteome</keyword>
<reference evidence="7 8" key="1">
    <citation type="submission" date="2016-12" db="EMBL/GenBank/DDBJ databases">
        <title>Izhakiella australiana sp. nov. of genus Izhakiella isolated from Australian desert.</title>
        <authorList>
            <person name="Ji M."/>
        </authorList>
    </citation>
    <scope>NUCLEOTIDE SEQUENCE [LARGE SCALE GENOMIC DNA]</scope>
    <source>
        <strain evidence="7 8">D4N98</strain>
    </source>
</reference>
<dbReference type="PANTHER" id="PTHR30414:SF0">
    <property type="entry name" value="MINICONDUCTANCE MECHANOSENSITIVE CHANNEL YBDG"/>
    <property type="match status" value="1"/>
</dbReference>
<dbReference type="RefSeq" id="WP_078001036.1">
    <property type="nucleotide sequence ID" value="NZ_MRUL01000001.1"/>
</dbReference>
<evidence type="ECO:0000256" key="3">
    <source>
        <dbReference type="ARBA" id="ARBA00022989"/>
    </source>
</evidence>
<dbReference type="GO" id="GO:0008381">
    <property type="term" value="F:mechanosensitive monoatomic ion channel activity"/>
    <property type="evidence" value="ECO:0007669"/>
    <property type="project" value="InterPro"/>
</dbReference>
<evidence type="ECO:0000256" key="4">
    <source>
        <dbReference type="ARBA" id="ARBA00023136"/>
    </source>
</evidence>
<dbReference type="EMBL" id="MRUL01000001">
    <property type="protein sequence ID" value="OON42009.1"/>
    <property type="molecule type" value="Genomic_DNA"/>
</dbReference>
<comment type="caution">
    <text evidence="7">The sequence shown here is derived from an EMBL/GenBank/DDBJ whole genome shotgun (WGS) entry which is preliminary data.</text>
</comment>
<keyword evidence="4 5" id="KW-0472">Membrane</keyword>
<feature type="transmembrane region" description="Helical" evidence="5">
    <location>
        <begin position="65"/>
        <end position="84"/>
    </location>
</feature>
<dbReference type="InterPro" id="IPR010920">
    <property type="entry name" value="LSM_dom_sf"/>
</dbReference>
<evidence type="ECO:0000313" key="7">
    <source>
        <dbReference type="EMBL" id="OON42009.1"/>
    </source>
</evidence>
<dbReference type="InterPro" id="IPR030192">
    <property type="entry name" value="YbdG"/>
</dbReference>
<dbReference type="Gene3D" id="2.30.30.60">
    <property type="match status" value="1"/>
</dbReference>
<feature type="transmembrane region" description="Helical" evidence="5">
    <location>
        <begin position="137"/>
        <end position="157"/>
    </location>
</feature>
<organism evidence="7 8">
    <name type="scientific">Izhakiella australiensis</name>
    <dbReference type="NCBI Taxonomy" id="1926881"/>
    <lineage>
        <taxon>Bacteria</taxon>
        <taxon>Pseudomonadati</taxon>
        <taxon>Pseudomonadota</taxon>
        <taxon>Gammaproteobacteria</taxon>
        <taxon>Enterobacterales</taxon>
        <taxon>Erwiniaceae</taxon>
        <taxon>Izhakiella</taxon>
    </lineage>
</organism>
<keyword evidence="3 5" id="KW-1133">Transmembrane helix</keyword>
<dbReference type="InterPro" id="IPR006685">
    <property type="entry name" value="MscS_channel_2nd"/>
</dbReference>
<dbReference type="OrthoDB" id="9775207at2"/>
<dbReference type="PANTHER" id="PTHR30414">
    <property type="entry name" value="MINICONDUCTANCE MECHANOSENSITIVE CHANNEL YBDG"/>
    <property type="match status" value="1"/>
</dbReference>
<feature type="transmembrane region" description="Helical" evidence="5">
    <location>
        <begin position="15"/>
        <end position="44"/>
    </location>
</feature>
<sequence length="408" mass="46090">MSVFNTIWSFIAENYILYVIFFSGVLLISGLVSWLISKFFLVFLVRRLFFATHKQEVPLEKDVRIAGKLANMVPVVAVYTLNQFIPNLPLHMVDSINTICGILFIVYLANLINEILEIINLSWVRKTRKKNHSIKGYIQVGKIGVHVIAVILVLATMSNKSPVIILSSLGAVAAVLMLVFQHTLISLVANIQVSTSDVLQLGDWIEMPGSDISGEVIDIALHTITVRNWDNTISRIPTKNFITEAYTNWQAMFASGGRRIKRSFYIDQLSISFATPALMQSLERLPLLHQMVEETLPADKPASPDESWFIEQGITNVGLFRQYIARWLGKRGDIRGDMYLVVRPLAPTAQGLPVEVYCFTSSTLWIDYEASQAEIFEYIYAISHYFQLNIYQQPTGSDFRRFTGPPSA</sequence>
<protein>
    <recommendedName>
        <fullName evidence="6">Mechanosensitive ion channel MscS domain-containing protein</fullName>
    </recommendedName>
</protein>
<proteinExistence type="predicted"/>
<evidence type="ECO:0000256" key="5">
    <source>
        <dbReference type="SAM" id="Phobius"/>
    </source>
</evidence>
<keyword evidence="2 5" id="KW-0812">Transmembrane</keyword>
<evidence type="ECO:0000313" key="8">
    <source>
        <dbReference type="Proteomes" id="UP000190667"/>
    </source>
</evidence>
<dbReference type="GO" id="GO:0005886">
    <property type="term" value="C:plasma membrane"/>
    <property type="evidence" value="ECO:0007669"/>
    <property type="project" value="TreeGrafter"/>
</dbReference>
<feature type="domain" description="Mechanosensitive ion channel MscS" evidence="6">
    <location>
        <begin position="186"/>
        <end position="250"/>
    </location>
</feature>
<dbReference type="Pfam" id="PF00924">
    <property type="entry name" value="MS_channel_2nd"/>
    <property type="match status" value="1"/>
</dbReference>
<accession>A0A1S8YS91</accession>
<dbReference type="SUPFAM" id="SSF50182">
    <property type="entry name" value="Sm-like ribonucleoproteins"/>
    <property type="match status" value="1"/>
</dbReference>
<comment type="subcellular location">
    <subcellularLocation>
        <location evidence="1">Membrane</location>
    </subcellularLocation>
</comment>
<evidence type="ECO:0000259" key="6">
    <source>
        <dbReference type="Pfam" id="PF00924"/>
    </source>
</evidence>
<evidence type="ECO:0000256" key="2">
    <source>
        <dbReference type="ARBA" id="ARBA00022692"/>
    </source>
</evidence>
<evidence type="ECO:0000256" key="1">
    <source>
        <dbReference type="ARBA" id="ARBA00004370"/>
    </source>
</evidence>
<feature type="transmembrane region" description="Helical" evidence="5">
    <location>
        <begin position="163"/>
        <end position="180"/>
    </location>
</feature>
<dbReference type="AlphaFoldDB" id="A0A1S8YS91"/>
<name>A0A1S8YS91_9GAMM</name>